<gene>
    <name evidence="13" type="ORF">BOX15_Mlig005353g1</name>
    <name evidence="14" type="ORF">BOX15_Mlig005353g2</name>
</gene>
<dbReference type="PROSITE" id="PS50011">
    <property type="entry name" value="PROTEIN_KINASE_DOM"/>
    <property type="match status" value="1"/>
</dbReference>
<protein>
    <recommendedName>
        <fullName evidence="2">Serine/threonine-protein kinase greatwall</fullName>
        <ecNumber evidence="1">2.7.11.1</ecNumber>
    </recommendedName>
    <alternativeName>
        <fullName evidence="8">Microtubule-associated serine/threonine-protein kinase-like</fullName>
    </alternativeName>
</protein>
<name>A0A267FID9_9PLAT</name>
<dbReference type="PANTHER" id="PTHR24356:SF1">
    <property type="entry name" value="SERINE_THREONINE-PROTEIN KINASE GREATWALL"/>
    <property type="match status" value="1"/>
</dbReference>
<dbReference type="Pfam" id="PF00069">
    <property type="entry name" value="Pkinase"/>
    <property type="match status" value="1"/>
</dbReference>
<dbReference type="PROSITE" id="PS00107">
    <property type="entry name" value="PROTEIN_KINASE_ATP"/>
    <property type="match status" value="1"/>
</dbReference>
<keyword evidence="4" id="KW-0808">Transferase</keyword>
<reference evidence="13 15" key="1">
    <citation type="submission" date="2017-06" db="EMBL/GenBank/DDBJ databases">
        <title>A platform for efficient transgenesis in Macrostomum lignano, a flatworm model organism for stem cell research.</title>
        <authorList>
            <person name="Berezikov E."/>
        </authorList>
    </citation>
    <scope>NUCLEOTIDE SEQUENCE [LARGE SCALE GENOMIC DNA]</scope>
    <source>
        <strain evidence="13">DV1</strain>
        <tissue evidence="13">Whole organism</tissue>
    </source>
</reference>
<evidence type="ECO:0000256" key="2">
    <source>
        <dbReference type="ARBA" id="ARBA00022148"/>
    </source>
</evidence>
<dbReference type="SUPFAM" id="SSF56112">
    <property type="entry name" value="Protein kinase-like (PK-like)"/>
    <property type="match status" value="1"/>
</dbReference>
<organism evidence="13 15">
    <name type="scientific">Macrostomum lignano</name>
    <dbReference type="NCBI Taxonomy" id="282301"/>
    <lineage>
        <taxon>Eukaryota</taxon>
        <taxon>Metazoa</taxon>
        <taxon>Spiralia</taxon>
        <taxon>Lophotrochozoa</taxon>
        <taxon>Platyhelminthes</taxon>
        <taxon>Rhabditophora</taxon>
        <taxon>Macrostomorpha</taxon>
        <taxon>Macrostomida</taxon>
        <taxon>Macrostomidae</taxon>
        <taxon>Macrostomum</taxon>
    </lineage>
</organism>
<evidence type="ECO:0000256" key="9">
    <source>
        <dbReference type="ARBA" id="ARBA00047899"/>
    </source>
</evidence>
<keyword evidence="3" id="KW-0723">Serine/threonine-protein kinase</keyword>
<sequence>MPAEEERRKRRGISWRRLLKSLISCKTSRPERLADEAAQPPQPPIPFPSFSVRGLEFRLLGPLGSGAYGDVFLARCPERPPPPLPHLLALKLHTRARPPACPPPDFAASQRLARALAGPPHPLIVGLLGHVTTHGSDRLTLMEFCHRGDLQRAAGRCWEAEAAFVSLEVAEALGHLHERGVCHLDVRPCNVLLSGPGHCRLADFSLADFRPPGRQLELRARFACRADCGSDWLPPEIRRDGRPSPAGGFTDWFGLGALAASLLAADHSEDVGSPDFRHFVSRLRCPQPGHRLGSQGGVAEVLSHGFVTGRAARLLEIPLLPAAEADGGGVAGLRDLLRRQRLRPPDRLLRLVPELGTAGAE</sequence>
<keyword evidence="5 11" id="KW-0547">Nucleotide-binding</keyword>
<evidence type="ECO:0000256" key="10">
    <source>
        <dbReference type="ARBA" id="ARBA00048679"/>
    </source>
</evidence>
<proteinExistence type="predicted"/>
<evidence type="ECO:0000256" key="1">
    <source>
        <dbReference type="ARBA" id="ARBA00012513"/>
    </source>
</evidence>
<evidence type="ECO:0000256" key="6">
    <source>
        <dbReference type="ARBA" id="ARBA00022777"/>
    </source>
</evidence>
<dbReference type="InterPro" id="IPR011009">
    <property type="entry name" value="Kinase-like_dom_sf"/>
</dbReference>
<evidence type="ECO:0000313" key="15">
    <source>
        <dbReference type="Proteomes" id="UP000215902"/>
    </source>
</evidence>
<dbReference type="GO" id="GO:0005524">
    <property type="term" value="F:ATP binding"/>
    <property type="evidence" value="ECO:0007669"/>
    <property type="project" value="UniProtKB-UniRule"/>
</dbReference>
<feature type="domain" description="Protein kinase" evidence="12">
    <location>
        <begin position="57"/>
        <end position="361"/>
    </location>
</feature>
<dbReference type="Gene3D" id="1.10.510.10">
    <property type="entry name" value="Transferase(Phosphotransferase) domain 1"/>
    <property type="match status" value="1"/>
</dbReference>
<keyword evidence="6" id="KW-0418">Kinase</keyword>
<dbReference type="EMBL" id="NIVC01000107">
    <property type="protein sequence ID" value="PAA90585.1"/>
    <property type="molecule type" value="Genomic_DNA"/>
</dbReference>
<comment type="catalytic activity">
    <reaction evidence="9">
        <text>L-threonyl-[protein] + ATP = O-phospho-L-threonyl-[protein] + ADP + H(+)</text>
        <dbReference type="Rhea" id="RHEA:46608"/>
        <dbReference type="Rhea" id="RHEA-COMP:11060"/>
        <dbReference type="Rhea" id="RHEA-COMP:11605"/>
        <dbReference type="ChEBI" id="CHEBI:15378"/>
        <dbReference type="ChEBI" id="CHEBI:30013"/>
        <dbReference type="ChEBI" id="CHEBI:30616"/>
        <dbReference type="ChEBI" id="CHEBI:61977"/>
        <dbReference type="ChEBI" id="CHEBI:456216"/>
        <dbReference type="EC" id="2.7.11.1"/>
    </reaction>
</comment>
<evidence type="ECO:0000256" key="11">
    <source>
        <dbReference type="PROSITE-ProRule" id="PRU10141"/>
    </source>
</evidence>
<dbReference type="GO" id="GO:0004674">
    <property type="term" value="F:protein serine/threonine kinase activity"/>
    <property type="evidence" value="ECO:0007669"/>
    <property type="project" value="UniProtKB-KW"/>
</dbReference>
<dbReference type="PROSITE" id="PS00109">
    <property type="entry name" value="PROTEIN_KINASE_TYR"/>
    <property type="match status" value="1"/>
</dbReference>
<dbReference type="InterPro" id="IPR050236">
    <property type="entry name" value="Ser_Thr_kinase_AGC"/>
</dbReference>
<evidence type="ECO:0000256" key="5">
    <source>
        <dbReference type="ARBA" id="ARBA00022741"/>
    </source>
</evidence>
<comment type="caution">
    <text evidence="13">The sequence shown here is derived from an EMBL/GenBank/DDBJ whole genome shotgun (WGS) entry which is preliminary data.</text>
</comment>
<evidence type="ECO:0000313" key="14">
    <source>
        <dbReference type="EMBL" id="PAA90585.1"/>
    </source>
</evidence>
<evidence type="ECO:0000256" key="3">
    <source>
        <dbReference type="ARBA" id="ARBA00022527"/>
    </source>
</evidence>
<dbReference type="EC" id="2.7.11.1" evidence="1"/>
<keyword evidence="7 11" id="KW-0067">ATP-binding</keyword>
<accession>A0A267FID9</accession>
<dbReference type="STRING" id="282301.A0A267FID9"/>
<comment type="catalytic activity">
    <reaction evidence="10">
        <text>L-seryl-[protein] + ATP = O-phospho-L-seryl-[protein] + ADP + H(+)</text>
        <dbReference type="Rhea" id="RHEA:17989"/>
        <dbReference type="Rhea" id="RHEA-COMP:9863"/>
        <dbReference type="Rhea" id="RHEA-COMP:11604"/>
        <dbReference type="ChEBI" id="CHEBI:15378"/>
        <dbReference type="ChEBI" id="CHEBI:29999"/>
        <dbReference type="ChEBI" id="CHEBI:30616"/>
        <dbReference type="ChEBI" id="CHEBI:83421"/>
        <dbReference type="ChEBI" id="CHEBI:456216"/>
        <dbReference type="EC" id="2.7.11.1"/>
    </reaction>
</comment>
<evidence type="ECO:0000256" key="8">
    <source>
        <dbReference type="ARBA" id="ARBA00033099"/>
    </source>
</evidence>
<evidence type="ECO:0000259" key="12">
    <source>
        <dbReference type="PROSITE" id="PS50011"/>
    </source>
</evidence>
<keyword evidence="15" id="KW-1185">Reference proteome</keyword>
<feature type="binding site" evidence="11">
    <location>
        <position position="91"/>
    </location>
    <ligand>
        <name>ATP</name>
        <dbReference type="ChEBI" id="CHEBI:30616"/>
    </ligand>
</feature>
<dbReference type="InterPro" id="IPR000719">
    <property type="entry name" value="Prot_kinase_dom"/>
</dbReference>
<dbReference type="InterPro" id="IPR008266">
    <property type="entry name" value="Tyr_kinase_AS"/>
</dbReference>
<dbReference type="Proteomes" id="UP000215902">
    <property type="component" value="Unassembled WGS sequence"/>
</dbReference>
<dbReference type="AlphaFoldDB" id="A0A267FID9"/>
<evidence type="ECO:0000256" key="4">
    <source>
        <dbReference type="ARBA" id="ARBA00022679"/>
    </source>
</evidence>
<dbReference type="InterPro" id="IPR017441">
    <property type="entry name" value="Protein_kinase_ATP_BS"/>
</dbReference>
<dbReference type="GO" id="GO:0035556">
    <property type="term" value="P:intracellular signal transduction"/>
    <property type="evidence" value="ECO:0007669"/>
    <property type="project" value="TreeGrafter"/>
</dbReference>
<dbReference type="PANTHER" id="PTHR24356">
    <property type="entry name" value="SERINE/THREONINE-PROTEIN KINASE"/>
    <property type="match status" value="1"/>
</dbReference>
<dbReference type="OrthoDB" id="541276at2759"/>
<evidence type="ECO:0000313" key="13">
    <source>
        <dbReference type="EMBL" id="PAA73565.1"/>
    </source>
</evidence>
<evidence type="ECO:0000256" key="7">
    <source>
        <dbReference type="ARBA" id="ARBA00022840"/>
    </source>
</evidence>
<dbReference type="EMBL" id="NIVC01001006">
    <property type="protein sequence ID" value="PAA73565.1"/>
    <property type="molecule type" value="Genomic_DNA"/>
</dbReference>